<dbReference type="Pfam" id="PF26534">
    <property type="entry name" value="NTF2_7"/>
    <property type="match status" value="1"/>
</dbReference>
<protein>
    <recommendedName>
        <fullName evidence="2">NTF2-like domain-containing protein</fullName>
    </recommendedName>
</protein>
<dbReference type="AlphaFoldDB" id="A0A6H0Y3F5"/>
<dbReference type="Proteomes" id="UP000503462">
    <property type="component" value="Chromosome 5"/>
</dbReference>
<keyword evidence="4" id="KW-1185">Reference proteome</keyword>
<dbReference type="EMBL" id="CP051143">
    <property type="protein sequence ID" value="QIX01465.1"/>
    <property type="molecule type" value="Genomic_DNA"/>
</dbReference>
<feature type="domain" description="NTF2-like" evidence="2">
    <location>
        <begin position="55"/>
        <end position="198"/>
    </location>
</feature>
<organism evidence="3 4">
    <name type="scientific">Peltaster fructicola</name>
    <dbReference type="NCBI Taxonomy" id="286661"/>
    <lineage>
        <taxon>Eukaryota</taxon>
        <taxon>Fungi</taxon>
        <taxon>Dikarya</taxon>
        <taxon>Ascomycota</taxon>
        <taxon>Pezizomycotina</taxon>
        <taxon>Dothideomycetes</taxon>
        <taxon>Dothideomycetes incertae sedis</taxon>
        <taxon>Peltaster</taxon>
    </lineage>
</organism>
<feature type="signal peptide" evidence="1">
    <location>
        <begin position="1"/>
        <end position="18"/>
    </location>
</feature>
<gene>
    <name evidence="3" type="ORF">AMS68_006982</name>
</gene>
<evidence type="ECO:0000313" key="3">
    <source>
        <dbReference type="EMBL" id="QIX01465.1"/>
    </source>
</evidence>
<name>A0A6H0Y3F5_9PEZI</name>
<sequence length="204" mass="22096">MKSFVLATLTLLAVGISAIPQAPTLNALTEVLARSDLYARDDNAADGFSDSDGNNCLTAKRAQQVAVNFRTLITNYTESMANASLTVDFTDYSDSVNELIDNGCPSGPRPLGSATFTSRANFEQLQAGQPQIPFKQLNIWHTCHAVIIRWVSNMSPNIVTGIIVIETVPAPSGSKYMDLIKLVYSELNSGAWLYNLGVFKPTCS</sequence>
<evidence type="ECO:0000256" key="1">
    <source>
        <dbReference type="SAM" id="SignalP"/>
    </source>
</evidence>
<dbReference type="InterPro" id="IPR058645">
    <property type="entry name" value="NTF2-like_dom_7"/>
</dbReference>
<evidence type="ECO:0000313" key="4">
    <source>
        <dbReference type="Proteomes" id="UP000503462"/>
    </source>
</evidence>
<feature type="chain" id="PRO_5026322533" description="NTF2-like domain-containing protein" evidence="1">
    <location>
        <begin position="19"/>
        <end position="204"/>
    </location>
</feature>
<accession>A0A6H0Y3F5</accession>
<proteinExistence type="predicted"/>
<evidence type="ECO:0000259" key="2">
    <source>
        <dbReference type="Pfam" id="PF26534"/>
    </source>
</evidence>
<keyword evidence="1" id="KW-0732">Signal</keyword>
<dbReference type="OrthoDB" id="5596743at2759"/>
<reference evidence="3 4" key="1">
    <citation type="journal article" date="2016" name="Sci. Rep.">
        <title>Peltaster fructicola genome reveals evolution from an invasive phytopathogen to an ectophytic parasite.</title>
        <authorList>
            <person name="Xu C."/>
            <person name="Chen H."/>
            <person name="Gleason M.L."/>
            <person name="Xu J.R."/>
            <person name="Liu H."/>
            <person name="Zhang R."/>
            <person name="Sun G."/>
        </authorList>
    </citation>
    <scope>NUCLEOTIDE SEQUENCE [LARGE SCALE GENOMIC DNA]</scope>
    <source>
        <strain evidence="3 4">LNHT1506</strain>
    </source>
</reference>